<feature type="transmembrane region" description="Helical" evidence="8">
    <location>
        <begin position="56"/>
        <end position="77"/>
    </location>
</feature>
<comment type="subcellular location">
    <subcellularLocation>
        <location evidence="1">Membrane</location>
        <topology evidence="1">Multi-pass membrane protein</topology>
    </subcellularLocation>
</comment>
<protein>
    <submittedName>
        <fullName evidence="9">Uncharacterized protein</fullName>
    </submittedName>
</protein>
<evidence type="ECO:0000313" key="10">
    <source>
        <dbReference type="Proteomes" id="UP001341281"/>
    </source>
</evidence>
<comment type="similarity">
    <text evidence="2">Belongs to the TrkH potassium transport family. HKT (TC 2.A.38.3) subfamily.</text>
</comment>
<gene>
    <name evidence="9" type="ORF">U9M48_020014</name>
</gene>
<keyword evidence="4 8" id="KW-0812">Transmembrane</keyword>
<organism evidence="9 10">
    <name type="scientific">Paspalum notatum var. saurae</name>
    <dbReference type="NCBI Taxonomy" id="547442"/>
    <lineage>
        <taxon>Eukaryota</taxon>
        <taxon>Viridiplantae</taxon>
        <taxon>Streptophyta</taxon>
        <taxon>Embryophyta</taxon>
        <taxon>Tracheophyta</taxon>
        <taxon>Spermatophyta</taxon>
        <taxon>Magnoliopsida</taxon>
        <taxon>Liliopsida</taxon>
        <taxon>Poales</taxon>
        <taxon>Poaceae</taxon>
        <taxon>PACMAD clade</taxon>
        <taxon>Panicoideae</taxon>
        <taxon>Andropogonodae</taxon>
        <taxon>Paspaleae</taxon>
        <taxon>Paspalinae</taxon>
        <taxon>Paspalum</taxon>
    </lineage>
</organism>
<sequence>MVVDLATVSSAVVVLYVMMMYLPPYTTFLPVAVEDHQQRSEAQSNDKSKTTGSNSIWQKLLISPVSCLAIFIIIICITERWQIVDDPINFSVQNIVVEVISAYGNVGFSTGYSCSRQVTPDGSCRDAWVGFSGKWSREGKLTLMAVMLYGRLKKFSLHAGQAWKLG</sequence>
<feature type="transmembrane region" description="Helical" evidence="8">
    <location>
        <begin position="5"/>
        <end position="22"/>
    </location>
</feature>
<name>A0AAQ3TGQ3_PASNO</name>
<keyword evidence="10" id="KW-1185">Reference proteome</keyword>
<evidence type="ECO:0000256" key="5">
    <source>
        <dbReference type="ARBA" id="ARBA00022989"/>
    </source>
</evidence>
<dbReference type="PANTHER" id="PTHR31064">
    <property type="entry name" value="POTASSIUM TRANSPORT PROTEIN DDB_G0292412-RELATED"/>
    <property type="match status" value="1"/>
</dbReference>
<evidence type="ECO:0000256" key="3">
    <source>
        <dbReference type="ARBA" id="ARBA00022448"/>
    </source>
</evidence>
<evidence type="ECO:0000313" key="9">
    <source>
        <dbReference type="EMBL" id="WVZ71424.1"/>
    </source>
</evidence>
<evidence type="ECO:0000256" key="4">
    <source>
        <dbReference type="ARBA" id="ARBA00022692"/>
    </source>
</evidence>
<keyword evidence="5 8" id="KW-1133">Transmembrane helix</keyword>
<evidence type="ECO:0000256" key="7">
    <source>
        <dbReference type="ARBA" id="ARBA00023136"/>
    </source>
</evidence>
<dbReference type="GO" id="GO:0030001">
    <property type="term" value="P:metal ion transport"/>
    <property type="evidence" value="ECO:0007669"/>
    <property type="project" value="UniProtKB-ARBA"/>
</dbReference>
<dbReference type="GO" id="GO:0008324">
    <property type="term" value="F:monoatomic cation transmembrane transporter activity"/>
    <property type="evidence" value="ECO:0007669"/>
    <property type="project" value="InterPro"/>
</dbReference>
<evidence type="ECO:0000256" key="1">
    <source>
        <dbReference type="ARBA" id="ARBA00004141"/>
    </source>
</evidence>
<proteinExistence type="inferred from homology"/>
<dbReference type="AlphaFoldDB" id="A0AAQ3TGQ3"/>
<dbReference type="PANTHER" id="PTHR31064:SF30">
    <property type="entry name" value="HIGH-AFFINITY POTASSIUM TRANSPORT PROTEIN-RELATED"/>
    <property type="match status" value="1"/>
</dbReference>
<keyword evidence="3" id="KW-0813">Transport</keyword>
<dbReference type="InterPro" id="IPR051143">
    <property type="entry name" value="TrkH_K-transport"/>
</dbReference>
<evidence type="ECO:0000256" key="2">
    <source>
        <dbReference type="ARBA" id="ARBA00010864"/>
    </source>
</evidence>
<dbReference type="GO" id="GO:0098662">
    <property type="term" value="P:inorganic cation transmembrane transport"/>
    <property type="evidence" value="ECO:0007669"/>
    <property type="project" value="UniProtKB-ARBA"/>
</dbReference>
<reference evidence="9 10" key="1">
    <citation type="submission" date="2024-02" db="EMBL/GenBank/DDBJ databases">
        <title>High-quality chromosome-scale genome assembly of Pensacola bahiagrass (Paspalum notatum Flugge var. saurae).</title>
        <authorList>
            <person name="Vega J.M."/>
            <person name="Podio M."/>
            <person name="Orjuela J."/>
            <person name="Siena L.A."/>
            <person name="Pessino S.C."/>
            <person name="Combes M.C."/>
            <person name="Mariac C."/>
            <person name="Albertini E."/>
            <person name="Pupilli F."/>
            <person name="Ortiz J.P.A."/>
            <person name="Leblanc O."/>
        </authorList>
    </citation>
    <scope>NUCLEOTIDE SEQUENCE [LARGE SCALE GENOMIC DNA]</scope>
    <source>
        <strain evidence="9">R1</strain>
        <tissue evidence="9">Leaf</tissue>
    </source>
</reference>
<dbReference type="Pfam" id="PF02386">
    <property type="entry name" value="TrkH"/>
    <property type="match status" value="1"/>
</dbReference>
<keyword evidence="6" id="KW-0406">Ion transport</keyword>
<dbReference type="GO" id="GO:0005886">
    <property type="term" value="C:plasma membrane"/>
    <property type="evidence" value="ECO:0007669"/>
    <property type="project" value="TreeGrafter"/>
</dbReference>
<evidence type="ECO:0000256" key="6">
    <source>
        <dbReference type="ARBA" id="ARBA00023065"/>
    </source>
</evidence>
<evidence type="ECO:0000256" key="8">
    <source>
        <dbReference type="SAM" id="Phobius"/>
    </source>
</evidence>
<dbReference type="InterPro" id="IPR003445">
    <property type="entry name" value="Cat_transpt"/>
</dbReference>
<dbReference type="Proteomes" id="UP001341281">
    <property type="component" value="Chromosome 04"/>
</dbReference>
<keyword evidence="7 8" id="KW-0472">Membrane</keyword>
<dbReference type="EMBL" id="CP144748">
    <property type="protein sequence ID" value="WVZ71424.1"/>
    <property type="molecule type" value="Genomic_DNA"/>
</dbReference>
<accession>A0AAQ3TGQ3</accession>